<protein>
    <submittedName>
        <fullName evidence="2">Uncharacterized protein</fullName>
    </submittedName>
</protein>
<dbReference type="EMBL" id="BDRX01000029">
    <property type="protein sequence ID" value="GBF92053.1"/>
    <property type="molecule type" value="Genomic_DNA"/>
</dbReference>
<evidence type="ECO:0000256" key="1">
    <source>
        <dbReference type="SAM" id="MobiDB-lite"/>
    </source>
</evidence>
<accession>A0A2V0P2I3</accession>
<gene>
    <name evidence="2" type="ORF">Rsub_04400</name>
</gene>
<dbReference type="InParanoid" id="A0A2V0P2I3"/>
<dbReference type="Proteomes" id="UP000247498">
    <property type="component" value="Unassembled WGS sequence"/>
</dbReference>
<feature type="compositionally biased region" description="Polar residues" evidence="1">
    <location>
        <begin position="69"/>
        <end position="81"/>
    </location>
</feature>
<dbReference type="AlphaFoldDB" id="A0A2V0P2I3"/>
<reference evidence="2 3" key="1">
    <citation type="journal article" date="2018" name="Sci. Rep.">
        <title>Raphidocelis subcapitata (=Pseudokirchneriella subcapitata) provides an insight into genome evolution and environmental adaptations in the Sphaeropleales.</title>
        <authorList>
            <person name="Suzuki S."/>
            <person name="Yamaguchi H."/>
            <person name="Nakajima N."/>
            <person name="Kawachi M."/>
        </authorList>
    </citation>
    <scope>NUCLEOTIDE SEQUENCE [LARGE SCALE GENOMIC DNA]</scope>
    <source>
        <strain evidence="2 3">NIES-35</strain>
    </source>
</reference>
<sequence>MERQDSESQQGRFKVVGKVVMAMQRFKASINPTYHYAKRPTDPDASHDAALRAVQAQRTGAGARDRTASGRTVSGRPTSAGQAHGHKGDLLFRHLPEVETEAQ</sequence>
<dbReference type="OrthoDB" id="539126at2759"/>
<evidence type="ECO:0000313" key="3">
    <source>
        <dbReference type="Proteomes" id="UP000247498"/>
    </source>
</evidence>
<proteinExistence type="predicted"/>
<keyword evidence="3" id="KW-1185">Reference proteome</keyword>
<feature type="compositionally biased region" description="Basic and acidic residues" evidence="1">
    <location>
        <begin position="86"/>
        <end position="97"/>
    </location>
</feature>
<name>A0A2V0P2I3_9CHLO</name>
<organism evidence="2 3">
    <name type="scientific">Raphidocelis subcapitata</name>
    <dbReference type="NCBI Taxonomy" id="307507"/>
    <lineage>
        <taxon>Eukaryota</taxon>
        <taxon>Viridiplantae</taxon>
        <taxon>Chlorophyta</taxon>
        <taxon>core chlorophytes</taxon>
        <taxon>Chlorophyceae</taxon>
        <taxon>CS clade</taxon>
        <taxon>Sphaeropleales</taxon>
        <taxon>Selenastraceae</taxon>
        <taxon>Raphidocelis</taxon>
    </lineage>
</organism>
<comment type="caution">
    <text evidence="2">The sequence shown here is derived from an EMBL/GenBank/DDBJ whole genome shotgun (WGS) entry which is preliminary data.</text>
</comment>
<evidence type="ECO:0000313" key="2">
    <source>
        <dbReference type="EMBL" id="GBF92053.1"/>
    </source>
</evidence>
<feature type="region of interest" description="Disordered" evidence="1">
    <location>
        <begin position="55"/>
        <end position="103"/>
    </location>
</feature>